<comment type="similarity">
    <text evidence="1">Belongs to the CdaR family.</text>
</comment>
<name>A0ABW5FVZ0_9PSEU</name>
<dbReference type="InterPro" id="IPR042070">
    <property type="entry name" value="PucR_C-HTH_sf"/>
</dbReference>
<evidence type="ECO:0000256" key="1">
    <source>
        <dbReference type="ARBA" id="ARBA00006754"/>
    </source>
</evidence>
<dbReference type="EMBL" id="JBHUKR010000006">
    <property type="protein sequence ID" value="MFD2416886.1"/>
    <property type="molecule type" value="Genomic_DNA"/>
</dbReference>
<dbReference type="PANTHER" id="PTHR33744">
    <property type="entry name" value="CARBOHYDRATE DIACID REGULATOR"/>
    <property type="match status" value="1"/>
</dbReference>
<dbReference type="InterPro" id="IPR025751">
    <property type="entry name" value="RsbRD_N_dom"/>
</dbReference>
<evidence type="ECO:0000259" key="2">
    <source>
        <dbReference type="Pfam" id="PF13556"/>
    </source>
</evidence>
<feature type="domain" description="PucR C-terminal helix-turn-helix" evidence="2">
    <location>
        <begin position="333"/>
        <end position="389"/>
    </location>
</feature>
<feature type="domain" description="CdaR GGDEF-like" evidence="4">
    <location>
        <begin position="180"/>
        <end position="282"/>
    </location>
</feature>
<protein>
    <submittedName>
        <fullName evidence="5">PucR family transcriptional regulator</fullName>
    </submittedName>
</protein>
<evidence type="ECO:0000259" key="4">
    <source>
        <dbReference type="Pfam" id="PF17853"/>
    </source>
</evidence>
<evidence type="ECO:0000313" key="5">
    <source>
        <dbReference type="EMBL" id="MFD2416886.1"/>
    </source>
</evidence>
<dbReference type="Pfam" id="PF14361">
    <property type="entry name" value="RsbRD_N"/>
    <property type="match status" value="1"/>
</dbReference>
<dbReference type="InterPro" id="IPR041522">
    <property type="entry name" value="CdaR_GGDEF"/>
</dbReference>
<dbReference type="InterPro" id="IPR051448">
    <property type="entry name" value="CdaR-like_regulators"/>
</dbReference>
<evidence type="ECO:0000313" key="6">
    <source>
        <dbReference type="Proteomes" id="UP001597417"/>
    </source>
</evidence>
<dbReference type="RefSeq" id="WP_378264086.1">
    <property type="nucleotide sequence ID" value="NZ_JBHUKR010000006.1"/>
</dbReference>
<dbReference type="Proteomes" id="UP001597417">
    <property type="component" value="Unassembled WGS sequence"/>
</dbReference>
<feature type="domain" description="RsbT co-antagonist protein RsbRD N-terminal" evidence="3">
    <location>
        <begin position="28"/>
        <end position="160"/>
    </location>
</feature>
<dbReference type="Pfam" id="PF13556">
    <property type="entry name" value="HTH_30"/>
    <property type="match status" value="1"/>
</dbReference>
<evidence type="ECO:0000259" key="3">
    <source>
        <dbReference type="Pfam" id="PF14361"/>
    </source>
</evidence>
<keyword evidence="6" id="KW-1185">Reference proteome</keyword>
<sequence>MDASTERRQAGALVRALSRSSLDHVELLADAIVERVWSDVYVPLGPVRKDDLWRSCHDNLSSMLGFLNDAPAPDPGRLGTARATGVRRARQRCPLEWVQHAWQVGGQVMWEDFTNQTGALDPDELRQLVRGAGDVWQVVGEFTAEMAAAYHAVEQKLAGTPDPRVPELMDALLDGRGAEVATEVTRVLGLPSPGRYVVIVTEDDRRTVLRPLTRTLGLHGIPAEWRHRGGLAVGIAAVGGDEPRALADLLRPVLSGRTGLSPAVGELAGLPLAHRMAELAMHTIAPGASGVITLDDSLPNALLINSPELAQRLVDVTFGRLLTLPAAERDEMLDTAAAWISSAGSSVQAARVLYCHRNTVLNRLHRIHTLTGFDLTDTAAWSQVMLALSALRYQDSRTRA</sequence>
<dbReference type="Gene3D" id="1.10.10.2840">
    <property type="entry name" value="PucR C-terminal helix-turn-helix domain"/>
    <property type="match status" value="1"/>
</dbReference>
<dbReference type="PANTHER" id="PTHR33744:SF1">
    <property type="entry name" value="DNA-BINDING TRANSCRIPTIONAL ACTIVATOR ADER"/>
    <property type="match status" value="1"/>
</dbReference>
<dbReference type="Pfam" id="PF17853">
    <property type="entry name" value="GGDEF_2"/>
    <property type="match status" value="1"/>
</dbReference>
<comment type="caution">
    <text evidence="5">The sequence shown here is derived from an EMBL/GenBank/DDBJ whole genome shotgun (WGS) entry which is preliminary data.</text>
</comment>
<dbReference type="InterPro" id="IPR025736">
    <property type="entry name" value="PucR_C-HTH_dom"/>
</dbReference>
<organism evidence="5 6">
    <name type="scientific">Amycolatopsis pigmentata</name>
    <dbReference type="NCBI Taxonomy" id="450801"/>
    <lineage>
        <taxon>Bacteria</taxon>
        <taxon>Bacillati</taxon>
        <taxon>Actinomycetota</taxon>
        <taxon>Actinomycetes</taxon>
        <taxon>Pseudonocardiales</taxon>
        <taxon>Pseudonocardiaceae</taxon>
        <taxon>Amycolatopsis</taxon>
    </lineage>
</organism>
<accession>A0ABW5FVZ0</accession>
<proteinExistence type="inferred from homology"/>
<gene>
    <name evidence="5" type="ORF">ACFSXZ_11190</name>
</gene>
<reference evidence="6" key="1">
    <citation type="journal article" date="2019" name="Int. J. Syst. Evol. Microbiol.">
        <title>The Global Catalogue of Microorganisms (GCM) 10K type strain sequencing project: providing services to taxonomists for standard genome sequencing and annotation.</title>
        <authorList>
            <consortium name="The Broad Institute Genomics Platform"/>
            <consortium name="The Broad Institute Genome Sequencing Center for Infectious Disease"/>
            <person name="Wu L."/>
            <person name="Ma J."/>
        </authorList>
    </citation>
    <scope>NUCLEOTIDE SEQUENCE [LARGE SCALE GENOMIC DNA]</scope>
    <source>
        <strain evidence="6">CGMCC 4.7645</strain>
    </source>
</reference>